<reference evidence="5" key="1">
    <citation type="submission" date="2014-04" db="EMBL/GenBank/DDBJ databases">
        <title>Evolutionary Origins and Diversification of the Mycorrhizal Mutualists.</title>
        <authorList>
            <consortium name="DOE Joint Genome Institute"/>
            <consortium name="Mycorrhizal Genomics Consortium"/>
            <person name="Kohler A."/>
            <person name="Kuo A."/>
            <person name="Nagy L.G."/>
            <person name="Floudas D."/>
            <person name="Copeland A."/>
            <person name="Barry K.W."/>
            <person name="Cichocki N."/>
            <person name="Veneault-Fourrey C."/>
            <person name="LaButti K."/>
            <person name="Lindquist E.A."/>
            <person name="Lipzen A."/>
            <person name="Lundell T."/>
            <person name="Morin E."/>
            <person name="Murat C."/>
            <person name="Riley R."/>
            <person name="Ohm R."/>
            <person name="Sun H."/>
            <person name="Tunlid A."/>
            <person name="Henrissat B."/>
            <person name="Grigoriev I.V."/>
            <person name="Hibbett D.S."/>
            <person name="Martin F."/>
        </authorList>
    </citation>
    <scope>NUCLEOTIDE SEQUENCE [LARGE SCALE GENOMIC DNA]</scope>
    <source>
        <strain evidence="5">FD-334 SS-4</strain>
    </source>
</reference>
<evidence type="ECO:0000313" key="5">
    <source>
        <dbReference type="Proteomes" id="UP000054270"/>
    </source>
</evidence>
<dbReference type="InterPro" id="IPR000467">
    <property type="entry name" value="G_patch_dom"/>
</dbReference>
<dbReference type="Proteomes" id="UP000054270">
    <property type="component" value="Unassembled WGS sequence"/>
</dbReference>
<evidence type="ECO:0000256" key="1">
    <source>
        <dbReference type="SAM" id="MobiDB-lite"/>
    </source>
</evidence>
<dbReference type="Pfam" id="PF00498">
    <property type="entry name" value="FHA"/>
    <property type="match status" value="1"/>
</dbReference>
<dbReference type="Gene3D" id="2.60.200.20">
    <property type="match status" value="1"/>
</dbReference>
<dbReference type="PANTHER" id="PTHR23106:SF24">
    <property type="entry name" value="ANGIOGENIC FACTOR WITH G PATCH AND FHA DOMAINS 1"/>
    <property type="match status" value="1"/>
</dbReference>
<proteinExistence type="predicted"/>
<feature type="non-terminal residue" evidence="4">
    <location>
        <position position="370"/>
    </location>
</feature>
<dbReference type="OrthoDB" id="21470at2759"/>
<dbReference type="AlphaFoldDB" id="A0A0D2NVN3"/>
<feature type="domain" description="FHA" evidence="2">
    <location>
        <begin position="78"/>
        <end position="135"/>
    </location>
</feature>
<dbReference type="PROSITE" id="PS50174">
    <property type="entry name" value="G_PATCH"/>
    <property type="match status" value="1"/>
</dbReference>
<dbReference type="InterPro" id="IPR053027">
    <property type="entry name" value="AGGF1"/>
</dbReference>
<name>A0A0D2NVN3_HYPSF</name>
<dbReference type="PROSITE" id="PS50006">
    <property type="entry name" value="FHA_DOMAIN"/>
    <property type="match status" value="1"/>
</dbReference>
<feature type="non-terminal residue" evidence="4">
    <location>
        <position position="1"/>
    </location>
</feature>
<feature type="domain" description="G-patch" evidence="3">
    <location>
        <begin position="320"/>
        <end position="370"/>
    </location>
</feature>
<organism evidence="4 5">
    <name type="scientific">Hypholoma sublateritium (strain FD-334 SS-4)</name>
    <dbReference type="NCBI Taxonomy" id="945553"/>
    <lineage>
        <taxon>Eukaryota</taxon>
        <taxon>Fungi</taxon>
        <taxon>Dikarya</taxon>
        <taxon>Basidiomycota</taxon>
        <taxon>Agaricomycotina</taxon>
        <taxon>Agaricomycetes</taxon>
        <taxon>Agaricomycetidae</taxon>
        <taxon>Agaricales</taxon>
        <taxon>Agaricineae</taxon>
        <taxon>Strophariaceae</taxon>
        <taxon>Hypholoma</taxon>
    </lineage>
</organism>
<dbReference type="SMART" id="SM00443">
    <property type="entry name" value="G_patch"/>
    <property type="match status" value="1"/>
</dbReference>
<dbReference type="GO" id="GO:0003676">
    <property type="term" value="F:nucleic acid binding"/>
    <property type="evidence" value="ECO:0007669"/>
    <property type="project" value="InterPro"/>
</dbReference>
<evidence type="ECO:0000313" key="4">
    <source>
        <dbReference type="EMBL" id="KJA22899.1"/>
    </source>
</evidence>
<protein>
    <recommendedName>
        <fullName evidence="6">FHA domain-containing protein</fullName>
    </recommendedName>
</protein>
<dbReference type="EMBL" id="KN817546">
    <property type="protein sequence ID" value="KJA22899.1"/>
    <property type="molecule type" value="Genomic_DNA"/>
</dbReference>
<feature type="compositionally biased region" description="Low complexity" evidence="1">
    <location>
        <begin position="245"/>
        <end position="257"/>
    </location>
</feature>
<dbReference type="STRING" id="945553.A0A0D2NVN3"/>
<feature type="region of interest" description="Disordered" evidence="1">
    <location>
        <begin position="1"/>
        <end position="26"/>
    </location>
</feature>
<dbReference type="InterPro" id="IPR008984">
    <property type="entry name" value="SMAD_FHA_dom_sf"/>
</dbReference>
<dbReference type="InterPro" id="IPR000253">
    <property type="entry name" value="FHA_dom"/>
</dbReference>
<dbReference type="Pfam" id="PF01585">
    <property type="entry name" value="G-patch"/>
    <property type="match status" value="1"/>
</dbReference>
<keyword evidence="5" id="KW-1185">Reference proteome</keyword>
<feature type="region of interest" description="Disordered" evidence="1">
    <location>
        <begin position="197"/>
        <end position="298"/>
    </location>
</feature>
<dbReference type="PANTHER" id="PTHR23106">
    <property type="entry name" value="ANGIOGENIC FACTOR WITH G PATCH AND FHA DOMAINS 1"/>
    <property type="match status" value="1"/>
</dbReference>
<dbReference type="OMA" id="MKQGWQP"/>
<accession>A0A0D2NVN3</accession>
<evidence type="ECO:0000259" key="3">
    <source>
        <dbReference type="PROSITE" id="PS50174"/>
    </source>
</evidence>
<evidence type="ECO:0008006" key="6">
    <source>
        <dbReference type="Google" id="ProtNLM"/>
    </source>
</evidence>
<sequence>EAAHLAQGQSTATGEPYSSELEWPGDDAIYSSPSLETDLPDISKNLRSGQPVFRLLALHSSILPKKQRVVVIDAYPEVQIGRDVQAEGSSTPRIRLKEMEVSKFHATAFWDGARKEWNLVDMGSMHGTYIRSGPAPANLNDSGTRLSQARAASLPRRLRHADQLTIGGTVFEVHIHDDQRPCQHCTTSVQGEIPLFPSSRKSALKRTRDAAEIDPGPSRTSEVDRNPKRALNALKRSLLTRHDATTTSSTPSSSVSVEKQPEYVDRAARRRFLHPASRPDTPGISTAHPPISSHTVSTGAGIEHMPVTTVVSAPPTPLPSTNIGHRLLMQQGWSPGNALGVLDPSGDRVALIDPLEVKHSENRAGLGMKQ</sequence>
<dbReference type="SUPFAM" id="SSF49879">
    <property type="entry name" value="SMAD/FHA domain"/>
    <property type="match status" value="1"/>
</dbReference>
<gene>
    <name evidence="4" type="ORF">HYPSUDRAFT_124194</name>
</gene>
<evidence type="ECO:0000259" key="2">
    <source>
        <dbReference type="PROSITE" id="PS50006"/>
    </source>
</evidence>